<evidence type="ECO:0000256" key="3">
    <source>
        <dbReference type="ARBA" id="ARBA00022884"/>
    </source>
</evidence>
<organism evidence="6">
    <name type="scientific">termite gut metagenome</name>
    <dbReference type="NCBI Taxonomy" id="433724"/>
    <lineage>
        <taxon>unclassified sequences</taxon>
        <taxon>metagenomes</taxon>
        <taxon>organismal metagenomes</taxon>
    </lineage>
</organism>
<dbReference type="InterPro" id="IPR040932">
    <property type="entry name" value="Csm4_C"/>
</dbReference>
<evidence type="ECO:0000259" key="5">
    <source>
        <dbReference type="Pfam" id="PF17953"/>
    </source>
</evidence>
<accession>A0A5J4S6I7</accession>
<dbReference type="AlphaFoldDB" id="A0A5J4S6I7"/>
<comment type="caution">
    <text evidence="6">The sequence shown here is derived from an EMBL/GenBank/DDBJ whole genome shotgun (WGS) entry which is preliminary data.</text>
</comment>
<proteinExistence type="inferred from homology"/>
<evidence type="ECO:0000313" key="6">
    <source>
        <dbReference type="EMBL" id="KAA6341697.1"/>
    </source>
</evidence>
<dbReference type="NCBIfam" id="TIGR01903">
    <property type="entry name" value="cas5_csm4"/>
    <property type="match status" value="1"/>
</dbReference>
<dbReference type="Pfam" id="PF17953">
    <property type="entry name" value="Csm4_C"/>
    <property type="match status" value="1"/>
</dbReference>
<evidence type="ECO:0000256" key="4">
    <source>
        <dbReference type="ARBA" id="ARBA00023118"/>
    </source>
</evidence>
<name>A0A5J4S6I7_9ZZZZ</name>
<dbReference type="InterPro" id="IPR005510">
    <property type="entry name" value="Csm4"/>
</dbReference>
<comment type="similarity">
    <text evidence="1">Belongs to the CRISPR-associated Csm4 family.</text>
</comment>
<sequence>MLPFTIYKLHFTTPVHMGDSREDYGISLKTIHSDTIYAALTSCLAKIGKVIPNDGDLGFTVSSLFPFYQENKDTSTVYFFPKPLKQILPDLKEVGNAKDIKSVAWLDSHCFKEVLNNKIFKKEAIKGCYLTQAKIYTQKEEEDVINKKLQELPNEFIYPQVSPRVKVSRSGQGDAVPFYMDRIYFKDYSGLFFVVLGDDTSLLDAAMEVLQHEGIGTDRNVGNGFFTFEKDTKTIIDYPQESDYVMSLSMFIPESKEQLEEMISDAVAYDFIRRGGWITTSPYNTYRKNAVYAFLPGSVFSLKASNPFVKGTIVDLKPELEFNGGIKHSIWRNGKSIFIPIKL</sequence>
<evidence type="ECO:0000256" key="1">
    <source>
        <dbReference type="ARBA" id="ARBA00005772"/>
    </source>
</evidence>
<protein>
    <recommendedName>
        <fullName evidence="2">CRISPR system Cms protein Csm4</fullName>
    </recommendedName>
</protein>
<dbReference type="GO" id="GO:0003723">
    <property type="term" value="F:RNA binding"/>
    <property type="evidence" value="ECO:0007669"/>
    <property type="project" value="UniProtKB-KW"/>
</dbReference>
<dbReference type="GO" id="GO:0051607">
    <property type="term" value="P:defense response to virus"/>
    <property type="evidence" value="ECO:0007669"/>
    <property type="project" value="UniProtKB-KW"/>
</dbReference>
<evidence type="ECO:0000256" key="2">
    <source>
        <dbReference type="ARBA" id="ARBA00016109"/>
    </source>
</evidence>
<keyword evidence="4" id="KW-0051">Antiviral defense</keyword>
<gene>
    <name evidence="6" type="ORF">EZS27_010516</name>
</gene>
<dbReference type="EMBL" id="SNRY01000371">
    <property type="protein sequence ID" value="KAA6341697.1"/>
    <property type="molecule type" value="Genomic_DNA"/>
</dbReference>
<keyword evidence="3" id="KW-0694">RNA-binding</keyword>
<reference evidence="6" key="1">
    <citation type="submission" date="2019-03" db="EMBL/GenBank/DDBJ databases">
        <title>Single cell metagenomics reveals metabolic interactions within the superorganism composed of flagellate Streblomastix strix and complex community of Bacteroidetes bacteria on its surface.</title>
        <authorList>
            <person name="Treitli S.C."/>
            <person name="Kolisko M."/>
            <person name="Husnik F."/>
            <person name="Keeling P."/>
            <person name="Hampl V."/>
        </authorList>
    </citation>
    <scope>NUCLEOTIDE SEQUENCE</scope>
    <source>
        <strain evidence="6">STM</strain>
    </source>
</reference>
<feature type="domain" description="Csm4 C-terminal" evidence="5">
    <location>
        <begin position="240"/>
        <end position="341"/>
    </location>
</feature>